<comment type="similarity">
    <text evidence="2 3">Belongs to the peptidase M16 family.</text>
</comment>
<feature type="signal peptide" evidence="4">
    <location>
        <begin position="1"/>
        <end position="22"/>
    </location>
</feature>
<dbReference type="GO" id="GO:0046872">
    <property type="term" value="F:metal ion binding"/>
    <property type="evidence" value="ECO:0007669"/>
    <property type="project" value="InterPro"/>
</dbReference>
<evidence type="ECO:0000313" key="7">
    <source>
        <dbReference type="EMBL" id="SFN88111.1"/>
    </source>
</evidence>
<dbReference type="PANTHER" id="PTHR11851">
    <property type="entry name" value="METALLOPROTEASE"/>
    <property type="match status" value="1"/>
</dbReference>
<sequence length="909" mass="100827">MKFSQRLLALCFVFVAAISVSAPVKVTEVEGVAEYRLDNGLKVLLVPDPGRPTITLNVTYFVGSRHENYGETGMAHLLEHLLFKGTPKHPNIPQELSRRGMSPNGATGNDYTSYYETFAASDEYLDWALGMEADRMVNSFVAEKDLRSEMTVVRNEMERGENSAANVLREKVLASAYQWHNYGRSVIGARSDVENVRIANLQAFYRLYYQPDNAMLVLAGKFEPKRALELVERHFGAIAKPARILPPLYTVEPPQEGARTVRLERLGENRILDVVYHLPSGSHSDFVALELFTLVMADTPSGRLHKSLVQTGKATAVGAWNADLFDPGYAFYSVHMRKNDSPQEVRRVLIDTLEGVARQPVTKEEVETARRAVQSAIEKTLNDPASLARALTNAAVLGDWRLFFWQRDQLARIDADEVNRVASRYFRAANRTLGEFAPVSEPTRVEIPATPDLARQLKGYAGKPGVAAGEAFDPSPLSIEARTQKATLANGMQLALLPKKTRGQTVRAVLTLEFGNAQNLFGQSQTAALTGAMLMRGTRQHDREALARELDRLRSQLQVSADGPLVTVTVESVRESLPATLRLVREILREPAFPGNEFEQLLKQTRAGIEAARIEPAGKAGEALAQHFNRYPKGDIRYHASFEEQLQALDAIRLENLRRFHAGFYGADHARFAAVGDFDAPAVRQLMAELFGDWKSPVAWQRLTLPFKRVAPVVRQLETPDKQNAVFHAALRIPVGEAHPDYPALLVASHIFGGGFISSRLANRLRQQEGLSYSVGADLNASREENSGVLAAYAIYAPQFRARVEQAFREELARVLRDGFTAQEVKDAQNALRQSGEMARSRDANLARMLASDLYYGQDQSRIAALEEKLARLAPGEIHAALKRHISQDAFSLFFAGDFAAKKAAGKTK</sequence>
<evidence type="ECO:0000259" key="5">
    <source>
        <dbReference type="Pfam" id="PF00675"/>
    </source>
</evidence>
<dbReference type="GO" id="GO:0004222">
    <property type="term" value="F:metalloendopeptidase activity"/>
    <property type="evidence" value="ECO:0007669"/>
    <property type="project" value="InterPro"/>
</dbReference>
<accession>A0A1I5CN98</accession>
<reference evidence="8" key="1">
    <citation type="submission" date="2016-10" db="EMBL/GenBank/DDBJ databases">
        <authorList>
            <person name="Varghese N."/>
            <person name="Submissions S."/>
        </authorList>
    </citation>
    <scope>NUCLEOTIDE SEQUENCE [LARGE SCALE GENOMIC DNA]</scope>
    <source>
        <strain evidence="8">DSM 6150</strain>
    </source>
</reference>
<keyword evidence="7" id="KW-0378">Hydrolase</keyword>
<keyword evidence="7" id="KW-0645">Protease</keyword>
<dbReference type="GO" id="GO:0006508">
    <property type="term" value="P:proteolysis"/>
    <property type="evidence" value="ECO:0007669"/>
    <property type="project" value="UniProtKB-KW"/>
</dbReference>
<feature type="domain" description="Peptidase M16 C-terminal" evidence="6">
    <location>
        <begin position="652"/>
        <end position="832"/>
    </location>
</feature>
<dbReference type="Gene3D" id="3.30.830.10">
    <property type="entry name" value="Metalloenzyme, LuxS/M16 peptidase-like"/>
    <property type="match status" value="4"/>
</dbReference>
<dbReference type="Proteomes" id="UP000242869">
    <property type="component" value="Unassembled WGS sequence"/>
</dbReference>
<dbReference type="Pfam" id="PF05193">
    <property type="entry name" value="Peptidase_M16_C"/>
    <property type="match status" value="2"/>
</dbReference>
<feature type="domain" description="Peptidase M16 N-terminal" evidence="5">
    <location>
        <begin position="42"/>
        <end position="189"/>
    </location>
</feature>
<name>A0A1I5CN98_9NEIS</name>
<feature type="chain" id="PRO_5017338161" evidence="4">
    <location>
        <begin position="23"/>
        <end position="909"/>
    </location>
</feature>
<dbReference type="OrthoDB" id="9811314at2"/>
<dbReference type="Pfam" id="PF00675">
    <property type="entry name" value="Peptidase_M16"/>
    <property type="match status" value="1"/>
</dbReference>
<dbReference type="EMBL" id="FOVE01000020">
    <property type="protein sequence ID" value="SFN88111.1"/>
    <property type="molecule type" value="Genomic_DNA"/>
</dbReference>
<keyword evidence="8" id="KW-1185">Reference proteome</keyword>
<keyword evidence="4" id="KW-0732">Signal</keyword>
<organism evidence="7 8">
    <name type="scientific">Formivibrio citricus</name>
    <dbReference type="NCBI Taxonomy" id="83765"/>
    <lineage>
        <taxon>Bacteria</taxon>
        <taxon>Pseudomonadati</taxon>
        <taxon>Pseudomonadota</taxon>
        <taxon>Betaproteobacteria</taxon>
        <taxon>Neisseriales</taxon>
        <taxon>Chitinibacteraceae</taxon>
        <taxon>Formivibrio</taxon>
    </lineage>
</organism>
<dbReference type="PROSITE" id="PS00143">
    <property type="entry name" value="INSULINASE"/>
    <property type="match status" value="1"/>
</dbReference>
<gene>
    <name evidence="7" type="ORF">SAMN05660284_02440</name>
</gene>
<comment type="cofactor">
    <cofactor evidence="1">
        <name>Zn(2+)</name>
        <dbReference type="ChEBI" id="CHEBI:29105"/>
    </cofactor>
</comment>
<dbReference type="InterPro" id="IPR011249">
    <property type="entry name" value="Metalloenz_LuxS/M16"/>
</dbReference>
<dbReference type="InterPro" id="IPR011765">
    <property type="entry name" value="Pept_M16_N"/>
</dbReference>
<dbReference type="STRING" id="83765.SAMN05660284_02440"/>
<dbReference type="InterPro" id="IPR007863">
    <property type="entry name" value="Peptidase_M16_C"/>
</dbReference>
<dbReference type="AlphaFoldDB" id="A0A1I5CN98"/>
<proteinExistence type="inferred from homology"/>
<protein>
    <submittedName>
        <fullName evidence="7">Zinc protease</fullName>
    </submittedName>
</protein>
<evidence type="ECO:0000259" key="6">
    <source>
        <dbReference type="Pfam" id="PF05193"/>
    </source>
</evidence>
<dbReference type="RefSeq" id="WP_091196949.1">
    <property type="nucleotide sequence ID" value="NZ_FOVE01000020.1"/>
</dbReference>
<dbReference type="InterPro" id="IPR001431">
    <property type="entry name" value="Pept_M16_Zn_BS"/>
</dbReference>
<feature type="domain" description="Peptidase M16 C-terminal" evidence="6">
    <location>
        <begin position="199"/>
        <end position="372"/>
    </location>
</feature>
<evidence type="ECO:0000313" key="8">
    <source>
        <dbReference type="Proteomes" id="UP000242869"/>
    </source>
</evidence>
<evidence type="ECO:0000256" key="2">
    <source>
        <dbReference type="ARBA" id="ARBA00007261"/>
    </source>
</evidence>
<dbReference type="PANTHER" id="PTHR11851:SF49">
    <property type="entry name" value="MITOCHONDRIAL-PROCESSING PEPTIDASE SUBUNIT ALPHA"/>
    <property type="match status" value="1"/>
</dbReference>
<evidence type="ECO:0000256" key="1">
    <source>
        <dbReference type="ARBA" id="ARBA00001947"/>
    </source>
</evidence>
<evidence type="ECO:0000256" key="3">
    <source>
        <dbReference type="RuleBase" id="RU004447"/>
    </source>
</evidence>
<dbReference type="InterPro" id="IPR050361">
    <property type="entry name" value="MPP/UQCRC_Complex"/>
</dbReference>
<dbReference type="SUPFAM" id="SSF63411">
    <property type="entry name" value="LuxS/MPP-like metallohydrolase"/>
    <property type="match status" value="4"/>
</dbReference>
<evidence type="ECO:0000256" key="4">
    <source>
        <dbReference type="SAM" id="SignalP"/>
    </source>
</evidence>